<protein>
    <recommendedName>
        <fullName evidence="5">Transmembrane protein</fullName>
    </recommendedName>
</protein>
<feature type="region of interest" description="Disordered" evidence="1">
    <location>
        <begin position="173"/>
        <end position="255"/>
    </location>
</feature>
<feature type="compositionally biased region" description="Polar residues" evidence="1">
    <location>
        <begin position="203"/>
        <end position="228"/>
    </location>
</feature>
<proteinExistence type="predicted"/>
<reference evidence="3" key="1">
    <citation type="submission" date="2020-06" db="EMBL/GenBank/DDBJ databases">
        <authorList>
            <consortium name="Plant Systems Biology data submission"/>
        </authorList>
    </citation>
    <scope>NUCLEOTIDE SEQUENCE</scope>
    <source>
        <strain evidence="3">D6</strain>
    </source>
</reference>
<sequence>MDHKNTKEFPATDCEGVVSEKGEAFDPAFPTDLDMVAGSEDLRLSKLVAARITTSTPAAAFDMDHNNTEQLPIADREGVVSEEEVDPAFPMDLDWVDGSEDLRLSKLVAARLGETEELHQNQHHMIRPSSTPATKTAECDYDEPTNHAHDHFLLMDNKISANNLSCMADASTNRPLEQAHDQSTSSDQCTGPAIGLPTDENNDASNPSAVVGSSSMKHGMQANSSGRSHSLPGAYALAPSGANNNGSNGVDQLPQSEHQSGVLSLDSGLTTASSNSSFFDRDIPVAKIVSNDRDITIPEAAPEDLEAQMGHRKQRERQFTRMGALSLAFFMMVLGLVLLIILFMLSRGQKTDIAGPVPTVSPSASPSMSPSHWRQGDIALQLFPNYTKAMLDELESAQYRAYQWLLDDIEMHDF</sequence>
<keyword evidence="2" id="KW-0812">Transmembrane</keyword>
<evidence type="ECO:0000313" key="4">
    <source>
        <dbReference type="Proteomes" id="UP001153069"/>
    </source>
</evidence>
<accession>A0A9N8F0R1</accession>
<name>A0A9N8F0R1_9STRA</name>
<gene>
    <name evidence="3" type="ORF">SEMRO_3680_G350230.1</name>
</gene>
<dbReference type="Proteomes" id="UP001153069">
    <property type="component" value="Unassembled WGS sequence"/>
</dbReference>
<evidence type="ECO:0008006" key="5">
    <source>
        <dbReference type="Google" id="ProtNLM"/>
    </source>
</evidence>
<organism evidence="3 4">
    <name type="scientific">Seminavis robusta</name>
    <dbReference type="NCBI Taxonomy" id="568900"/>
    <lineage>
        <taxon>Eukaryota</taxon>
        <taxon>Sar</taxon>
        <taxon>Stramenopiles</taxon>
        <taxon>Ochrophyta</taxon>
        <taxon>Bacillariophyta</taxon>
        <taxon>Bacillariophyceae</taxon>
        <taxon>Bacillariophycidae</taxon>
        <taxon>Naviculales</taxon>
        <taxon>Naviculaceae</taxon>
        <taxon>Seminavis</taxon>
    </lineage>
</organism>
<dbReference type="AlphaFoldDB" id="A0A9N8F0R1"/>
<feature type="non-terminal residue" evidence="3">
    <location>
        <position position="414"/>
    </location>
</feature>
<keyword evidence="2" id="KW-0472">Membrane</keyword>
<evidence type="ECO:0000313" key="3">
    <source>
        <dbReference type="EMBL" id="CAB9531562.1"/>
    </source>
</evidence>
<feature type="compositionally biased region" description="Polar residues" evidence="1">
    <location>
        <begin position="173"/>
        <end position="189"/>
    </location>
</feature>
<evidence type="ECO:0000256" key="2">
    <source>
        <dbReference type="SAM" id="Phobius"/>
    </source>
</evidence>
<evidence type="ECO:0000256" key="1">
    <source>
        <dbReference type="SAM" id="MobiDB-lite"/>
    </source>
</evidence>
<feature type="transmembrane region" description="Helical" evidence="2">
    <location>
        <begin position="322"/>
        <end position="345"/>
    </location>
</feature>
<dbReference type="EMBL" id="CAICTM010003678">
    <property type="protein sequence ID" value="CAB9531562.1"/>
    <property type="molecule type" value="Genomic_DNA"/>
</dbReference>
<comment type="caution">
    <text evidence="3">The sequence shown here is derived from an EMBL/GenBank/DDBJ whole genome shotgun (WGS) entry which is preliminary data.</text>
</comment>
<keyword evidence="4" id="KW-1185">Reference proteome</keyword>
<keyword evidence="2" id="KW-1133">Transmembrane helix</keyword>
<feature type="compositionally biased region" description="Low complexity" evidence="1">
    <location>
        <begin position="240"/>
        <end position="249"/>
    </location>
</feature>